<dbReference type="PANTHER" id="PTHR11012:SF48">
    <property type="entry name" value="CHK KINASE-LIKE DOMAIN-CONTAINING PROTEIN-RELATED"/>
    <property type="match status" value="1"/>
</dbReference>
<proteinExistence type="predicted"/>
<dbReference type="RefSeq" id="XP_016975574.2">
    <property type="nucleotide sequence ID" value="XM_017120085.2"/>
</dbReference>
<dbReference type="Gene3D" id="3.90.1200.10">
    <property type="match status" value="1"/>
</dbReference>
<dbReference type="InterPro" id="IPR011009">
    <property type="entry name" value="Kinase-like_dom_sf"/>
</dbReference>
<protein>
    <submittedName>
        <fullName evidence="2">Uncharacterized protein LOC108041991</fullName>
    </submittedName>
</protein>
<organism evidence="2">
    <name type="scientific">Drosophila rhopaloa</name>
    <name type="common">Fruit fly</name>
    <dbReference type="NCBI Taxonomy" id="1041015"/>
    <lineage>
        <taxon>Eukaryota</taxon>
        <taxon>Metazoa</taxon>
        <taxon>Ecdysozoa</taxon>
        <taxon>Arthropoda</taxon>
        <taxon>Hexapoda</taxon>
        <taxon>Insecta</taxon>
        <taxon>Pterygota</taxon>
        <taxon>Neoptera</taxon>
        <taxon>Endopterygota</taxon>
        <taxon>Diptera</taxon>
        <taxon>Brachycera</taxon>
        <taxon>Muscomorpha</taxon>
        <taxon>Ephydroidea</taxon>
        <taxon>Drosophilidae</taxon>
        <taxon>Drosophila</taxon>
        <taxon>Sophophora</taxon>
    </lineage>
</organism>
<reference evidence="2" key="1">
    <citation type="submission" date="2025-08" db="UniProtKB">
        <authorList>
            <consortium name="RefSeq"/>
        </authorList>
    </citation>
    <scope>IDENTIFICATION</scope>
</reference>
<dbReference type="RefSeq" id="XP_016975574.1">
    <property type="nucleotide sequence ID" value="XM_017120085.1"/>
</dbReference>
<dbReference type="GeneID" id="108041991"/>
<dbReference type="AlphaFoldDB" id="A0A6P4EGB1"/>
<name>A0A6P4EGB1_DRORH</name>
<gene>
    <name evidence="2" type="primary">LOC108041991</name>
</gene>
<evidence type="ECO:0000313" key="2">
    <source>
        <dbReference type="RefSeq" id="XP_016975574.1"/>
    </source>
</evidence>
<dbReference type="InterPro" id="IPR015897">
    <property type="entry name" value="CHK_kinase-like"/>
</dbReference>
<dbReference type="SMART" id="SM00587">
    <property type="entry name" value="CHK"/>
    <property type="match status" value="1"/>
</dbReference>
<dbReference type="PANTHER" id="PTHR11012">
    <property type="entry name" value="PROTEIN KINASE-LIKE DOMAIN-CONTAINING"/>
    <property type="match status" value="1"/>
</dbReference>
<sequence length="429" mass="48951">MSDTELSSAVTSALLELYQRQNIPMDSQPIAGVGENAYGQVLRVSWPTMSEAATVIVKMAPKNEARRSHMHVVDYYAREVFMYQEVFPIFRQLSPNQSVFTVVPALQANGLKAPDEFLIFEDLSGSGFRPNSRSTMPTFDIVMCSLKALAELHACSFILQEKKPAKFRELVEFVKKDNLFTPNIEEVTIEFGKAQLRKARTILKESDGDQAEVAAIKEVLERCEKHLKSLALHCVDGKSQAPHSVICHGDFWNNNILYRHESNIGQPVEAKLIDFQMSRYGPPVLDIVHYLFACTEKQLRDDHFPTFMNAYYETLDQKLTACDLRLEEIYPRSIFNRQLHLYGVYGLIMGAFSLPFFISNANEVIDIDTVSEAIQDLSSSSDEPKYKELIEEFEMLNARTLPIFKRRITGIVKDLIKYQMTESLFKIES</sequence>
<feature type="domain" description="CHK kinase-like" evidence="1">
    <location>
        <begin position="118"/>
        <end position="321"/>
    </location>
</feature>
<evidence type="ECO:0000259" key="1">
    <source>
        <dbReference type="SMART" id="SM00587"/>
    </source>
</evidence>
<accession>A0A6P4EGB1</accession>
<dbReference type="InterPro" id="IPR004119">
    <property type="entry name" value="EcKL"/>
</dbReference>
<dbReference type="OrthoDB" id="190089at2759"/>
<dbReference type="SUPFAM" id="SSF56112">
    <property type="entry name" value="Protein kinase-like (PK-like)"/>
    <property type="match status" value="1"/>
</dbReference>
<dbReference type="Pfam" id="PF02958">
    <property type="entry name" value="EcKL"/>
    <property type="match status" value="1"/>
</dbReference>